<evidence type="ECO:0000259" key="3">
    <source>
        <dbReference type="Pfam" id="PF00931"/>
    </source>
</evidence>
<keyword evidence="2" id="KW-0472">Membrane</keyword>
<proteinExistence type="predicted"/>
<reference evidence="4" key="1">
    <citation type="submission" date="2016-04" db="EMBL/GenBank/DDBJ databases">
        <authorList>
            <person name="Evans L.H."/>
            <person name="Alamgir A."/>
            <person name="Owens N."/>
            <person name="Weber N.D."/>
            <person name="Virtaneva K."/>
            <person name="Barbian K."/>
            <person name="Babar A."/>
            <person name="Rosenke K."/>
        </authorList>
    </citation>
    <scope>NUCLEOTIDE SEQUENCE</scope>
    <source>
        <strain evidence="4">Nono1</strain>
    </source>
</reference>
<dbReference type="RefSeq" id="WP_311131902.1">
    <property type="nucleotide sequence ID" value="NZ_LT559118.1"/>
</dbReference>
<feature type="compositionally biased region" description="Low complexity" evidence="1">
    <location>
        <begin position="89"/>
        <end position="112"/>
    </location>
</feature>
<dbReference type="Gene3D" id="3.40.50.300">
    <property type="entry name" value="P-loop containing nucleotide triphosphate hydrolases"/>
    <property type="match status" value="1"/>
</dbReference>
<dbReference type="Gene3D" id="1.25.40.10">
    <property type="entry name" value="Tetratricopeptide repeat domain"/>
    <property type="match status" value="2"/>
</dbReference>
<keyword evidence="2" id="KW-1133">Transmembrane helix</keyword>
<name>A0A1M4EB29_9ACTN</name>
<evidence type="ECO:0000256" key="2">
    <source>
        <dbReference type="SAM" id="Phobius"/>
    </source>
</evidence>
<dbReference type="InterPro" id="IPR002182">
    <property type="entry name" value="NB-ARC"/>
</dbReference>
<dbReference type="PANTHER" id="PTHR46082:SF6">
    <property type="entry name" value="AAA+ ATPASE DOMAIN-CONTAINING PROTEIN-RELATED"/>
    <property type="match status" value="1"/>
</dbReference>
<feature type="domain" description="NB-ARC" evidence="3">
    <location>
        <begin position="185"/>
        <end position="328"/>
    </location>
</feature>
<dbReference type="InterPro" id="IPR011990">
    <property type="entry name" value="TPR-like_helical_dom_sf"/>
</dbReference>
<dbReference type="Pfam" id="PF00931">
    <property type="entry name" value="NB-ARC"/>
    <property type="match status" value="1"/>
</dbReference>
<sequence length="789" mass="83543">MRATFRILAGAGVAGVVAAVVVMWVSWKGDVDPAGATIGLASLIVAAVSLWQSRTGPRPLPPAVDPAVDHAVDPAEQGEWRGQSQVSDSAGSPRVPSPAASAPAHSPAVPAATDRRALPDAATLTVPVGLPGLPRPPAAVFLGRRQVLTRLRKTLTTTPKTPARPPGRPPAGSAGVEPVVITQAAVYGLGGIGKSELALQYAARHRGAYRLVWWIDADTPAQIQTSLAGLTRAICAGADSVAASAATVEEAADWALAWLAAHPGWLLVFDNVEDERDLRPYLGRLTGGHVLITTRRDTGWTDMGCTPISLEVLDPEPARQLLTRMITQAHPTRPPGRGAPAHKSGPAEPADLAGLAEDLGFLPLALTQAAAFIARTPAMNVTTYRTLLRDNPGKAHAAAPPGGDGERVLAQVWTITRARIAAQNPLAPHLLALLACYAPDQLPITVLHHLPDALPDVDELQIGQALGLLASYSMITISPDNTGRGPGCDTVSVHRLVQAVTVNDLPEHERQTVHARAADLLTAELPADPNVIDNWPLYRLLLAHARAALPPRSPAMSRVIDYLDASGDYATAKTLQHQRYQAQLNHHGPEHPETLTDRANLASCTGRVGDVAGARDQFAALLPITERVSGAEHPDTLTARANLAYWSGEAGDPAGARDQFAALLPLRERISGTEHPETLAVRADLARWSGEAGDAAGARDQFAALLPLRERISGTEHPETLTAQANLARWSGEAGDPAGARDQFAALLPLRERISGTEHPETLTAQADLAYWARRCRETRADGRSRDDA</sequence>
<dbReference type="InterPro" id="IPR027417">
    <property type="entry name" value="P-loop_NTPase"/>
</dbReference>
<dbReference type="Pfam" id="PF13374">
    <property type="entry name" value="TPR_10"/>
    <property type="match status" value="2"/>
</dbReference>
<dbReference type="PANTHER" id="PTHR46082">
    <property type="entry name" value="ATP/GTP-BINDING PROTEIN-RELATED"/>
    <property type="match status" value="1"/>
</dbReference>
<accession>A0A1M4EB29</accession>
<keyword evidence="2" id="KW-0812">Transmembrane</keyword>
<dbReference type="SUPFAM" id="SSF48452">
    <property type="entry name" value="TPR-like"/>
    <property type="match status" value="1"/>
</dbReference>
<feature type="region of interest" description="Disordered" evidence="1">
    <location>
        <begin position="155"/>
        <end position="175"/>
    </location>
</feature>
<feature type="transmembrane region" description="Helical" evidence="2">
    <location>
        <begin position="7"/>
        <end position="27"/>
    </location>
</feature>
<feature type="region of interest" description="Disordered" evidence="1">
    <location>
        <begin position="76"/>
        <end position="115"/>
    </location>
</feature>
<dbReference type="GO" id="GO:0043531">
    <property type="term" value="F:ADP binding"/>
    <property type="evidence" value="ECO:0007669"/>
    <property type="project" value="InterPro"/>
</dbReference>
<evidence type="ECO:0000256" key="1">
    <source>
        <dbReference type="SAM" id="MobiDB-lite"/>
    </source>
</evidence>
<protein>
    <submittedName>
        <fullName evidence="4">Putative ATP /GTP-binding protein</fullName>
    </submittedName>
</protein>
<evidence type="ECO:0000313" key="4">
    <source>
        <dbReference type="EMBL" id="SBO96000.1"/>
    </source>
</evidence>
<gene>
    <name evidence="4" type="ORF">BN4615_P5516</name>
</gene>
<dbReference type="Pfam" id="PF13424">
    <property type="entry name" value="TPR_12"/>
    <property type="match status" value="1"/>
</dbReference>
<organism evidence="4">
    <name type="scientific">Nonomuraea gerenzanensis</name>
    <dbReference type="NCBI Taxonomy" id="93944"/>
    <lineage>
        <taxon>Bacteria</taxon>
        <taxon>Bacillati</taxon>
        <taxon>Actinomycetota</taxon>
        <taxon>Actinomycetes</taxon>
        <taxon>Streptosporangiales</taxon>
        <taxon>Streptosporangiaceae</taxon>
        <taxon>Nonomuraea</taxon>
    </lineage>
</organism>
<dbReference type="AlphaFoldDB" id="A0A1M4EB29"/>
<dbReference type="EMBL" id="LT559118">
    <property type="protein sequence ID" value="SBO96000.1"/>
    <property type="molecule type" value="Genomic_DNA"/>
</dbReference>
<dbReference type="SUPFAM" id="SSF52540">
    <property type="entry name" value="P-loop containing nucleoside triphosphate hydrolases"/>
    <property type="match status" value="1"/>
</dbReference>
<dbReference type="InterPro" id="IPR053137">
    <property type="entry name" value="NLR-like"/>
</dbReference>
<feature type="region of interest" description="Disordered" evidence="1">
    <location>
        <begin position="328"/>
        <end position="350"/>
    </location>
</feature>